<name>A0ABM9APH1_9BACT</name>
<dbReference type="SMART" id="SM00257">
    <property type="entry name" value="LysM"/>
    <property type="match status" value="2"/>
</dbReference>
<organism evidence="4 5">
    <name type="scientific">Emticicia aquatica</name>
    <dbReference type="NCBI Taxonomy" id="1681835"/>
    <lineage>
        <taxon>Bacteria</taxon>
        <taxon>Pseudomonadati</taxon>
        <taxon>Bacteroidota</taxon>
        <taxon>Cytophagia</taxon>
        <taxon>Cytophagales</taxon>
        <taxon>Leadbetterellaceae</taxon>
        <taxon>Emticicia</taxon>
    </lineage>
</organism>
<keyword evidence="5" id="KW-1185">Reference proteome</keyword>
<dbReference type="PROSITE" id="PS51782">
    <property type="entry name" value="LYSM"/>
    <property type="match status" value="1"/>
</dbReference>
<dbReference type="Gene3D" id="3.10.350.10">
    <property type="entry name" value="LysM domain"/>
    <property type="match status" value="2"/>
</dbReference>
<feature type="compositionally biased region" description="Basic and acidic residues" evidence="1">
    <location>
        <begin position="110"/>
        <end position="136"/>
    </location>
</feature>
<dbReference type="InterPro" id="IPR018392">
    <property type="entry name" value="LysM"/>
</dbReference>
<protein>
    <recommendedName>
        <fullName evidence="3">LysM domain-containing protein</fullName>
    </recommendedName>
</protein>
<evidence type="ECO:0000256" key="1">
    <source>
        <dbReference type="SAM" id="MobiDB-lite"/>
    </source>
</evidence>
<dbReference type="Pfam" id="PF01476">
    <property type="entry name" value="LysM"/>
    <property type="match status" value="2"/>
</dbReference>
<dbReference type="CDD" id="cd00118">
    <property type="entry name" value="LysM"/>
    <property type="match status" value="1"/>
</dbReference>
<comment type="caution">
    <text evidence="4">The sequence shown here is derived from an EMBL/GenBank/DDBJ whole genome shotgun (WGS) entry which is preliminary data.</text>
</comment>
<evidence type="ECO:0000256" key="2">
    <source>
        <dbReference type="SAM" id="Phobius"/>
    </source>
</evidence>
<sequence>MQFEDRDNREQRNERPKEASRNLPMAVLLVLIGIIFALLYIGWKYMSDDTSSNDELTAVPADTVANAIKSRPEEVIPEEEASTTSNSSDLPAVSVPKIGEKNEATATNTVKEEKSKEDKPKEDKTKAEKPKDEKPKVTIPSGGETYTHTVGDGETFFGIANRYNIKKETLKAMNPGVDESGIKVGITKLKIRIKAIHTVGPGDIIRVVSTKYDVPQNLIMQANKKTKNYAARGEKLIIPFAEKQ</sequence>
<dbReference type="PANTHER" id="PTHR33734:SF22">
    <property type="entry name" value="MEMBRANE-BOUND LYTIC MUREIN TRANSGLYCOSYLASE D"/>
    <property type="match status" value="1"/>
</dbReference>
<accession>A0ABM9APH1</accession>
<dbReference type="SUPFAM" id="SSF54106">
    <property type="entry name" value="LysM domain"/>
    <property type="match status" value="2"/>
</dbReference>
<dbReference type="EMBL" id="CAKLPY010000001">
    <property type="protein sequence ID" value="CAH0995678.1"/>
    <property type="molecule type" value="Genomic_DNA"/>
</dbReference>
<feature type="transmembrane region" description="Helical" evidence="2">
    <location>
        <begin position="21"/>
        <end position="43"/>
    </location>
</feature>
<keyword evidence="2" id="KW-1133">Transmembrane helix</keyword>
<feature type="region of interest" description="Disordered" evidence="1">
    <location>
        <begin position="70"/>
        <end position="147"/>
    </location>
</feature>
<keyword evidence="2" id="KW-0472">Membrane</keyword>
<keyword evidence="2" id="KW-0812">Transmembrane</keyword>
<dbReference type="Proteomes" id="UP000837932">
    <property type="component" value="Unassembled WGS sequence"/>
</dbReference>
<evidence type="ECO:0000313" key="5">
    <source>
        <dbReference type="Proteomes" id="UP000837932"/>
    </source>
</evidence>
<feature type="domain" description="LysM" evidence="3">
    <location>
        <begin position="146"/>
        <end position="190"/>
    </location>
</feature>
<proteinExistence type="predicted"/>
<gene>
    <name evidence="4" type="ORF">EMA8858_01803</name>
</gene>
<dbReference type="InterPro" id="IPR036779">
    <property type="entry name" value="LysM_dom_sf"/>
</dbReference>
<evidence type="ECO:0000259" key="3">
    <source>
        <dbReference type="PROSITE" id="PS51782"/>
    </source>
</evidence>
<dbReference type="PANTHER" id="PTHR33734">
    <property type="entry name" value="LYSM DOMAIN-CONTAINING GPI-ANCHORED PROTEIN 2"/>
    <property type="match status" value="1"/>
</dbReference>
<reference evidence="4" key="1">
    <citation type="submission" date="2021-12" db="EMBL/GenBank/DDBJ databases">
        <authorList>
            <person name="Rodrigo-Torres L."/>
            <person name="Arahal R. D."/>
            <person name="Lucena T."/>
        </authorList>
    </citation>
    <scope>NUCLEOTIDE SEQUENCE</scope>
    <source>
        <strain evidence="4">CECT 8858</strain>
    </source>
</reference>
<evidence type="ECO:0000313" key="4">
    <source>
        <dbReference type="EMBL" id="CAH0995678.1"/>
    </source>
</evidence>
<dbReference type="RefSeq" id="WP_238806222.1">
    <property type="nucleotide sequence ID" value="NZ_CAKLPY010000001.1"/>
</dbReference>